<dbReference type="AlphaFoldDB" id="A0AAV9HLI5"/>
<dbReference type="Proteomes" id="UP001321749">
    <property type="component" value="Unassembled WGS sequence"/>
</dbReference>
<protein>
    <submittedName>
        <fullName evidence="2">Uncharacterized protein</fullName>
    </submittedName>
</protein>
<sequence length="242" mass="26559">MVVPESPIEFQSAAPTSTLKKPIFPIRAPTLSGNEDQGVRRDRKGTTRRGFERSSAAIADQTARETPFNIHSRFYLIPGEWHGVENVAIVSGGAPSSTHWGADHWTPLIPLDANTSTLYTKAQGLQLSIRLGKYAHEGVQYTISSESPRASAVEYWSSGTECERSNSQIEQHGFCRQAAGHSQDIFAVVQSRKLPRGETTLLIGAASKEEENYRRSEGLSAAQYHFAQGARIRITATRSTTS</sequence>
<reference evidence="2" key="1">
    <citation type="journal article" date="2023" name="Mol. Phylogenet. Evol.">
        <title>Genome-scale phylogeny and comparative genomics of the fungal order Sordariales.</title>
        <authorList>
            <person name="Hensen N."/>
            <person name="Bonometti L."/>
            <person name="Westerberg I."/>
            <person name="Brannstrom I.O."/>
            <person name="Guillou S."/>
            <person name="Cros-Aarteil S."/>
            <person name="Calhoun S."/>
            <person name="Haridas S."/>
            <person name="Kuo A."/>
            <person name="Mondo S."/>
            <person name="Pangilinan J."/>
            <person name="Riley R."/>
            <person name="LaButti K."/>
            <person name="Andreopoulos B."/>
            <person name="Lipzen A."/>
            <person name="Chen C."/>
            <person name="Yan M."/>
            <person name="Daum C."/>
            <person name="Ng V."/>
            <person name="Clum A."/>
            <person name="Steindorff A."/>
            <person name="Ohm R.A."/>
            <person name="Martin F."/>
            <person name="Silar P."/>
            <person name="Natvig D.O."/>
            <person name="Lalanne C."/>
            <person name="Gautier V."/>
            <person name="Ament-Velasquez S.L."/>
            <person name="Kruys A."/>
            <person name="Hutchinson M.I."/>
            <person name="Powell A.J."/>
            <person name="Barry K."/>
            <person name="Miller A.N."/>
            <person name="Grigoriev I.V."/>
            <person name="Debuchy R."/>
            <person name="Gladieux P."/>
            <person name="Hiltunen Thoren M."/>
            <person name="Johannesson H."/>
        </authorList>
    </citation>
    <scope>NUCLEOTIDE SEQUENCE</scope>
    <source>
        <strain evidence="2">PSN324</strain>
    </source>
</reference>
<keyword evidence="3" id="KW-1185">Reference proteome</keyword>
<evidence type="ECO:0000256" key="1">
    <source>
        <dbReference type="SAM" id="MobiDB-lite"/>
    </source>
</evidence>
<reference evidence="2" key="2">
    <citation type="submission" date="2023-06" db="EMBL/GenBank/DDBJ databases">
        <authorList>
            <consortium name="Lawrence Berkeley National Laboratory"/>
            <person name="Mondo S.J."/>
            <person name="Hensen N."/>
            <person name="Bonometti L."/>
            <person name="Westerberg I."/>
            <person name="Brannstrom I.O."/>
            <person name="Guillou S."/>
            <person name="Cros-Aarteil S."/>
            <person name="Calhoun S."/>
            <person name="Haridas S."/>
            <person name="Kuo A."/>
            <person name="Pangilinan J."/>
            <person name="Riley R."/>
            <person name="Labutti K."/>
            <person name="Andreopoulos B."/>
            <person name="Lipzen A."/>
            <person name="Chen C."/>
            <person name="Yanf M."/>
            <person name="Daum C."/>
            <person name="Ng V."/>
            <person name="Clum A."/>
            <person name="Steindorff A."/>
            <person name="Ohm R."/>
            <person name="Martin F."/>
            <person name="Silar P."/>
            <person name="Natvig D."/>
            <person name="Lalanne C."/>
            <person name="Gautier V."/>
            <person name="Ament-Velasquez S.L."/>
            <person name="Kruys A."/>
            <person name="Hutchinson M.I."/>
            <person name="Powell A.J."/>
            <person name="Barry K."/>
            <person name="Miller A.N."/>
            <person name="Grigoriev I.V."/>
            <person name="Debuchy R."/>
            <person name="Gladieux P."/>
            <person name="Thoren M.H."/>
            <person name="Johannesson H."/>
        </authorList>
    </citation>
    <scope>NUCLEOTIDE SEQUENCE</scope>
    <source>
        <strain evidence="2">PSN324</strain>
    </source>
</reference>
<accession>A0AAV9HLI5</accession>
<proteinExistence type="predicted"/>
<dbReference type="EMBL" id="MU865004">
    <property type="protein sequence ID" value="KAK4460771.1"/>
    <property type="molecule type" value="Genomic_DNA"/>
</dbReference>
<gene>
    <name evidence="2" type="ORF">QBC42DRAFT_253072</name>
</gene>
<comment type="caution">
    <text evidence="2">The sequence shown here is derived from an EMBL/GenBank/DDBJ whole genome shotgun (WGS) entry which is preliminary data.</text>
</comment>
<name>A0AAV9HLI5_9PEZI</name>
<evidence type="ECO:0000313" key="3">
    <source>
        <dbReference type="Proteomes" id="UP001321749"/>
    </source>
</evidence>
<evidence type="ECO:0000313" key="2">
    <source>
        <dbReference type="EMBL" id="KAK4460771.1"/>
    </source>
</evidence>
<feature type="region of interest" description="Disordered" evidence="1">
    <location>
        <begin position="28"/>
        <end position="50"/>
    </location>
</feature>
<organism evidence="2 3">
    <name type="scientific">Cladorrhinum samala</name>
    <dbReference type="NCBI Taxonomy" id="585594"/>
    <lineage>
        <taxon>Eukaryota</taxon>
        <taxon>Fungi</taxon>
        <taxon>Dikarya</taxon>
        <taxon>Ascomycota</taxon>
        <taxon>Pezizomycotina</taxon>
        <taxon>Sordariomycetes</taxon>
        <taxon>Sordariomycetidae</taxon>
        <taxon>Sordariales</taxon>
        <taxon>Podosporaceae</taxon>
        <taxon>Cladorrhinum</taxon>
    </lineage>
</organism>